<evidence type="ECO:0000256" key="3">
    <source>
        <dbReference type="ARBA" id="ARBA00023034"/>
    </source>
</evidence>
<evidence type="ECO:0000256" key="2">
    <source>
        <dbReference type="ARBA" id="ARBA00004601"/>
    </source>
</evidence>
<dbReference type="Pfam" id="PF01417">
    <property type="entry name" value="ENTH"/>
    <property type="match status" value="1"/>
</dbReference>
<dbReference type="VEuPathDB" id="PlasmoDB:PCYB_125550"/>
<dbReference type="PANTHER" id="PTHR21514">
    <property type="entry name" value="AP-4 COMPLEX ACCESSORY SUBUNIT TEPSIN"/>
    <property type="match status" value="1"/>
</dbReference>
<organism evidence="7 8">
    <name type="scientific">Plasmodium cynomolgi (strain B)</name>
    <dbReference type="NCBI Taxonomy" id="1120755"/>
    <lineage>
        <taxon>Eukaryota</taxon>
        <taxon>Sar</taxon>
        <taxon>Alveolata</taxon>
        <taxon>Apicomplexa</taxon>
        <taxon>Aconoidasida</taxon>
        <taxon>Haemosporida</taxon>
        <taxon>Plasmodiidae</taxon>
        <taxon>Plasmodium</taxon>
        <taxon>Plasmodium (Plasmodium)</taxon>
    </lineage>
</organism>
<feature type="compositionally biased region" description="Polar residues" evidence="5">
    <location>
        <begin position="690"/>
        <end position="703"/>
    </location>
</feature>
<dbReference type="AlphaFoldDB" id="K6UWI7"/>
<feature type="compositionally biased region" description="Low complexity" evidence="5">
    <location>
        <begin position="299"/>
        <end position="331"/>
    </location>
</feature>
<evidence type="ECO:0000256" key="5">
    <source>
        <dbReference type="SAM" id="MobiDB-lite"/>
    </source>
</evidence>
<dbReference type="GO" id="GO:0031410">
    <property type="term" value="C:cytoplasmic vesicle"/>
    <property type="evidence" value="ECO:0007669"/>
    <property type="project" value="UniProtKB-SubCell"/>
</dbReference>
<feature type="region of interest" description="Disordered" evidence="5">
    <location>
        <begin position="298"/>
        <end position="360"/>
    </location>
</feature>
<keyword evidence="3" id="KW-0333">Golgi apparatus</keyword>
<dbReference type="InterPro" id="IPR013809">
    <property type="entry name" value="ENTH"/>
</dbReference>
<dbReference type="CDD" id="cd03572">
    <property type="entry name" value="ENTH_like_Tepsin"/>
    <property type="match status" value="1"/>
</dbReference>
<feature type="compositionally biased region" description="Polar residues" evidence="5">
    <location>
        <begin position="766"/>
        <end position="798"/>
    </location>
</feature>
<dbReference type="InterPro" id="IPR039273">
    <property type="entry name" value="TEPSIN"/>
</dbReference>
<dbReference type="OrthoDB" id="118154at2759"/>
<gene>
    <name evidence="7" type="ORF">PCYB_125550</name>
</gene>
<dbReference type="OMA" id="CLYAHEN"/>
<sequence>MNRLILNKATSSNDEPTPGYLYNEISQMAFCSKESMNLVGEYLLKKLQRTDVNVKIKTLKILKHLCDKKRPDFRNFLKKKIDIIKNCQACSIVHDELKGETPSMLVRKEASDLIKLIYSYDAAESDGKCASNNSQDMVKNNRIQGFGNSHFDKSSTANSAMHIGMHSGMNSGMSSSYGVPPGGSGGVGSALDPNASANTNQSNHMANNFNNRNNYMNKMSGFGNPYFNQNPEQKTKGEIAIQYLNEVANKYMPSSFVNKINKVSASLSKNYANGSLNIQSIMNGNAFNKNLERNRVGRSAVSSQGGFSSQSGFSSQGGFSSQSGVSSFAGQGPLGRLHPSGGFQNARRDDQGRKPQESQTAGIYERKIIEDVLINAGINKVPPESLLNEFAQKCETLDTKLIVSILTAKLRLKYINEEENWKNKLKVLCAIKHLLVHRKRKENGQAIETLEILIQNLKDQTLEELYRSKEIKHLKKQVMEIFVLMGLRAKQPGDDSRGREAKPTMQIGASVEIPNLLDIDDDVPMDVTRSNGNSRNTAHGGGTTNTQGAYPPVGNAYESGVQNGKTLESSLDLLSDRKNYPTEGGNQDNMKKVGHVGTVGPVDPVDDLIIHFDHLSVGAPPNLDPPQGRTNSGANGRANGRSGANNSELFSSLQVKYQHKEDTRHTCQSNDISFATTQSIQKGEKKTPLEMSSSARAPTQSSNQINLNVNLNLNDTGVSNLIFLESKNEERGNTKGAISTEKNLPHFNEANDFFSFDNATEGATGGNKNRTTKPQRSNNAYVGNTKYSDQTNNTNMDGSSIYHLSKDKNDTMKNYGSTKEQGKQPFGGNKIVDQKNIPSDDLSLIDMQEDLSSLTSDSHFAGATSRLSCGKGQTQGYTSPYGGGIMNSSSSSNPCEQPPRGNYQMMHTNDPNKSANKFQSHLNSTGNFSSTDDQINNFFNSFAISSKRNEEGNKKPSVQIDAFELLADELKL</sequence>
<dbReference type="InterPro" id="IPR008942">
    <property type="entry name" value="ENTH_VHS"/>
</dbReference>
<dbReference type="GeneID" id="14694362"/>
<keyword evidence="4" id="KW-0968">Cytoplasmic vesicle</keyword>
<dbReference type="InterPro" id="IPR035802">
    <property type="entry name" value="ENTH/VHS_tepsin"/>
</dbReference>
<evidence type="ECO:0000256" key="4">
    <source>
        <dbReference type="ARBA" id="ARBA00023329"/>
    </source>
</evidence>
<comment type="subcellular location">
    <subcellularLocation>
        <location evidence="1">Cytoplasmic vesicle</location>
    </subcellularLocation>
    <subcellularLocation>
        <location evidence="2">Golgi apparatus</location>
        <location evidence="2">trans-Golgi network</location>
    </subcellularLocation>
</comment>
<dbReference type="RefSeq" id="XP_004223936.1">
    <property type="nucleotide sequence ID" value="XM_004223888.1"/>
</dbReference>
<dbReference type="GO" id="GO:0032588">
    <property type="term" value="C:trans-Golgi network membrane"/>
    <property type="evidence" value="ECO:0007669"/>
    <property type="project" value="TreeGrafter"/>
</dbReference>
<feature type="region of interest" description="Disordered" evidence="5">
    <location>
        <begin position="756"/>
        <end position="799"/>
    </location>
</feature>
<dbReference type="Proteomes" id="UP000006319">
    <property type="component" value="Chromosome 12"/>
</dbReference>
<name>K6UWI7_PLACD</name>
<protein>
    <recommendedName>
        <fullName evidence="6">ENTH domain-containing protein</fullName>
    </recommendedName>
</protein>
<dbReference type="PANTHER" id="PTHR21514:SF0">
    <property type="entry name" value="AP-4 COMPLEX ACCESSORY SUBUNIT TEPSIN"/>
    <property type="match status" value="1"/>
</dbReference>
<evidence type="ECO:0000259" key="6">
    <source>
        <dbReference type="Pfam" id="PF01417"/>
    </source>
</evidence>
<feature type="region of interest" description="Disordered" evidence="5">
    <location>
        <begin position="617"/>
        <end position="646"/>
    </location>
</feature>
<feature type="region of interest" description="Disordered" evidence="5">
    <location>
        <begin position="172"/>
        <end position="200"/>
    </location>
</feature>
<reference evidence="7 8" key="1">
    <citation type="journal article" date="2012" name="Nat. Genet.">
        <title>Plasmodium cynomolgi genome sequences provide insight into Plasmodium vivax and the monkey malaria clade.</title>
        <authorList>
            <person name="Tachibana S."/>
            <person name="Sullivan S.A."/>
            <person name="Kawai S."/>
            <person name="Nakamura S."/>
            <person name="Kim H.R."/>
            <person name="Goto N."/>
            <person name="Arisue N."/>
            <person name="Palacpac N.M.Q."/>
            <person name="Honma H."/>
            <person name="Yagi M."/>
            <person name="Tougan T."/>
            <person name="Katakai Y."/>
            <person name="Kaneko O."/>
            <person name="Mita T."/>
            <person name="Kita K."/>
            <person name="Yasutomi Y."/>
            <person name="Sutton P.L."/>
            <person name="Shakhbatyan R."/>
            <person name="Horii T."/>
            <person name="Yasunaga T."/>
            <person name="Barnwell J.W."/>
            <person name="Escalante A.A."/>
            <person name="Carlton J.M."/>
            <person name="Tanabe K."/>
        </authorList>
    </citation>
    <scope>NUCLEOTIDE SEQUENCE [LARGE SCALE GENOMIC DNA]</scope>
    <source>
        <strain evidence="7 8">B</strain>
    </source>
</reference>
<evidence type="ECO:0000313" key="7">
    <source>
        <dbReference type="EMBL" id="GAB67989.1"/>
    </source>
</evidence>
<dbReference type="eggNOG" id="ENOG502QV38">
    <property type="taxonomic scope" value="Eukaryota"/>
</dbReference>
<feature type="compositionally biased region" description="Polar residues" evidence="5">
    <location>
        <begin position="666"/>
        <end position="681"/>
    </location>
</feature>
<feature type="region of interest" description="Disordered" evidence="5">
    <location>
        <begin position="532"/>
        <end position="556"/>
    </location>
</feature>
<feature type="domain" description="ENTH" evidence="6">
    <location>
        <begin position="6"/>
        <end position="121"/>
    </location>
</feature>
<accession>K6UWI7</accession>
<proteinExistence type="predicted"/>
<dbReference type="EMBL" id="DF157104">
    <property type="protein sequence ID" value="GAB67989.1"/>
    <property type="molecule type" value="Genomic_DNA"/>
</dbReference>
<dbReference type="PhylomeDB" id="K6UWI7"/>
<dbReference type="Gene3D" id="1.25.40.90">
    <property type="match status" value="1"/>
</dbReference>
<keyword evidence="8" id="KW-1185">Reference proteome</keyword>
<dbReference type="KEGG" id="pcy:PCYB_125550"/>
<evidence type="ECO:0000313" key="8">
    <source>
        <dbReference type="Proteomes" id="UP000006319"/>
    </source>
</evidence>
<evidence type="ECO:0000256" key="1">
    <source>
        <dbReference type="ARBA" id="ARBA00004541"/>
    </source>
</evidence>
<feature type="compositionally biased region" description="Low complexity" evidence="5">
    <location>
        <begin position="628"/>
        <end position="646"/>
    </location>
</feature>
<feature type="region of interest" description="Disordered" evidence="5">
    <location>
        <begin position="661"/>
        <end position="703"/>
    </location>
</feature>
<feature type="compositionally biased region" description="Basic and acidic residues" evidence="5">
    <location>
        <begin position="346"/>
        <end position="356"/>
    </location>
</feature>
<dbReference type="SUPFAM" id="SSF48464">
    <property type="entry name" value="ENTH/VHS domain"/>
    <property type="match status" value="1"/>
</dbReference>